<dbReference type="Proteomes" id="UP000652761">
    <property type="component" value="Unassembled WGS sequence"/>
</dbReference>
<organism evidence="1 2">
    <name type="scientific">Colocasia esculenta</name>
    <name type="common">Wild taro</name>
    <name type="synonym">Arum esculentum</name>
    <dbReference type="NCBI Taxonomy" id="4460"/>
    <lineage>
        <taxon>Eukaryota</taxon>
        <taxon>Viridiplantae</taxon>
        <taxon>Streptophyta</taxon>
        <taxon>Embryophyta</taxon>
        <taxon>Tracheophyta</taxon>
        <taxon>Spermatophyta</taxon>
        <taxon>Magnoliopsida</taxon>
        <taxon>Liliopsida</taxon>
        <taxon>Araceae</taxon>
        <taxon>Aroideae</taxon>
        <taxon>Colocasieae</taxon>
        <taxon>Colocasia</taxon>
    </lineage>
</organism>
<evidence type="ECO:0000313" key="1">
    <source>
        <dbReference type="EMBL" id="MQL88672.1"/>
    </source>
</evidence>
<dbReference type="EMBL" id="NMUH01001078">
    <property type="protein sequence ID" value="MQL88672.1"/>
    <property type="molecule type" value="Genomic_DNA"/>
</dbReference>
<dbReference type="Gene3D" id="2.30.30.140">
    <property type="match status" value="1"/>
</dbReference>
<gene>
    <name evidence="1" type="ORF">Taro_021236</name>
</gene>
<name>A0A843UQV0_COLES</name>
<comment type="caution">
    <text evidence="1">The sequence shown here is derived from an EMBL/GenBank/DDBJ whole genome shotgun (WGS) entry which is preliminary data.</text>
</comment>
<evidence type="ECO:0000313" key="2">
    <source>
        <dbReference type="Proteomes" id="UP000652761"/>
    </source>
</evidence>
<keyword evidence="2" id="KW-1185">Reference proteome</keyword>
<reference evidence="1" key="1">
    <citation type="submission" date="2017-07" db="EMBL/GenBank/DDBJ databases">
        <title>Taro Niue Genome Assembly and Annotation.</title>
        <authorList>
            <person name="Atibalentja N."/>
            <person name="Keating K."/>
            <person name="Fields C.J."/>
        </authorList>
    </citation>
    <scope>NUCLEOTIDE SEQUENCE</scope>
    <source>
        <strain evidence="1">Niue_2</strain>
        <tissue evidence="1">Leaf</tissue>
    </source>
</reference>
<accession>A0A843UQV0</accession>
<dbReference type="AlphaFoldDB" id="A0A843UQV0"/>
<protein>
    <submittedName>
        <fullName evidence="1">Uncharacterized protein</fullName>
    </submittedName>
</protein>
<proteinExistence type="predicted"/>
<sequence length="143" mass="16092">MVSSSPSSPPLHGLSVGESLRIYGDGDKKWLPAEITAVGDDHRCEVLYGDGEREWLSLAERKYIVNKDWKGSLRRRRKVGNEDDGEKAEQQIDTVKNLSLDTGEQIPLFPDYLLLQMADVLKKVCRKLQRQLAVSGNGKLNRV</sequence>